<proteinExistence type="predicted"/>
<evidence type="ECO:0000256" key="1">
    <source>
        <dbReference type="SAM" id="MobiDB-lite"/>
    </source>
</evidence>
<evidence type="ECO:0000313" key="2">
    <source>
        <dbReference type="EMBL" id="TDD62354.1"/>
    </source>
</evidence>
<dbReference type="EMBL" id="SMKX01000007">
    <property type="protein sequence ID" value="TDD62354.1"/>
    <property type="molecule type" value="Genomic_DNA"/>
</dbReference>
<keyword evidence="3" id="KW-1185">Reference proteome</keyword>
<evidence type="ECO:0000313" key="3">
    <source>
        <dbReference type="Proteomes" id="UP000295124"/>
    </source>
</evidence>
<dbReference type="AlphaFoldDB" id="A0A4R4ZVU9"/>
<feature type="region of interest" description="Disordered" evidence="1">
    <location>
        <begin position="443"/>
        <end position="468"/>
    </location>
</feature>
<organism evidence="2 3">
    <name type="scientific">Kribbella antibiotica</name>
    <dbReference type="NCBI Taxonomy" id="190195"/>
    <lineage>
        <taxon>Bacteria</taxon>
        <taxon>Bacillati</taxon>
        <taxon>Actinomycetota</taxon>
        <taxon>Actinomycetes</taxon>
        <taxon>Propionibacteriales</taxon>
        <taxon>Kribbellaceae</taxon>
        <taxon>Kribbella</taxon>
    </lineage>
</organism>
<dbReference type="RefSeq" id="WP_132165508.1">
    <property type="nucleotide sequence ID" value="NZ_SMKX01000007.1"/>
</dbReference>
<comment type="caution">
    <text evidence="2">The sequence shown here is derived from an EMBL/GenBank/DDBJ whole genome shotgun (WGS) entry which is preliminary data.</text>
</comment>
<accession>A0A4R4ZVU9</accession>
<sequence length="468" mass="51287">MAIPLQLGGIRTDDNRFTTVLPISMLVDLTVPGMAFEPKEVAGESFGHLNDRVAELIKARGEIQREFFHRAMKTVRVTDPETGEKRPERRPEAWSPTRKYLNATGDLQRYIEGPFLNTPPLEATLPAFTIYWPEQLEGEQQEDFNAYMGGEFHIYTVDRAKKAMEADGESRLLAIRRALAINSKLSGTRQEKLRATLVSVDVIHGIPTKAMGQIYADLNGKGVTMTRNETEALNIRDLWTRAAKDIFGGLHVPLVTTGRTATAVAQVEHKHLVIGQAITMVRGLGLGSFSKAVSSSSVDDVIKDPKDYDRLIEAGIAWFGHVLDHFDADTLPDGTRDARVFTDQGRVVRAMPIKVALGVMGNPWFEVNLPKQEQHKRFLREIDWRVGLAWQGIAGKVSKVPKPKVASKVAGDTSEDEFALAASGAKELGSAAVRALTNPETLAGRAVRGLKPDTDVDDGAESGAESSA</sequence>
<dbReference type="Proteomes" id="UP000295124">
    <property type="component" value="Unassembled WGS sequence"/>
</dbReference>
<dbReference type="OrthoDB" id="8266194at2"/>
<reference evidence="2 3" key="1">
    <citation type="submission" date="2019-03" db="EMBL/GenBank/DDBJ databases">
        <title>Draft genome sequences of novel Actinobacteria.</title>
        <authorList>
            <person name="Sahin N."/>
            <person name="Ay H."/>
            <person name="Saygin H."/>
        </authorList>
    </citation>
    <scope>NUCLEOTIDE SEQUENCE [LARGE SCALE GENOMIC DNA]</scope>
    <source>
        <strain evidence="2 3">JCM 13523</strain>
    </source>
</reference>
<protein>
    <submittedName>
        <fullName evidence="2">Uncharacterized protein</fullName>
    </submittedName>
</protein>
<gene>
    <name evidence="2" type="ORF">E1263_04150</name>
</gene>
<name>A0A4R4ZVU9_9ACTN</name>